<keyword evidence="4" id="KW-1185">Reference proteome</keyword>
<keyword evidence="2" id="KW-1133">Transmembrane helix</keyword>
<accession>A0ABD2B4Z2</accession>
<evidence type="ECO:0000256" key="1">
    <source>
        <dbReference type="SAM" id="MobiDB-lite"/>
    </source>
</evidence>
<feature type="transmembrane region" description="Helical" evidence="2">
    <location>
        <begin position="270"/>
        <end position="303"/>
    </location>
</feature>
<evidence type="ECO:0000313" key="3">
    <source>
        <dbReference type="EMBL" id="KAL2727780.1"/>
    </source>
</evidence>
<keyword evidence="2" id="KW-0472">Membrane</keyword>
<proteinExistence type="predicted"/>
<gene>
    <name evidence="3" type="ORF">V1477_017056</name>
</gene>
<reference evidence="3 4" key="1">
    <citation type="journal article" date="2024" name="Ann. Entomol. Soc. Am.">
        <title>Genomic analyses of the southern and eastern yellowjacket wasps (Hymenoptera: Vespidae) reveal evolutionary signatures of social life.</title>
        <authorList>
            <person name="Catto M.A."/>
            <person name="Caine P.B."/>
            <person name="Orr S.E."/>
            <person name="Hunt B.G."/>
            <person name="Goodisman M.A.D."/>
        </authorList>
    </citation>
    <scope>NUCLEOTIDE SEQUENCE [LARGE SCALE GENOMIC DNA]</scope>
    <source>
        <strain evidence="3">232</strain>
        <tissue evidence="3">Head and thorax</tissue>
    </source>
</reference>
<name>A0ABD2B4Z2_VESMC</name>
<dbReference type="AlphaFoldDB" id="A0ABD2B4Z2"/>
<organism evidence="3 4">
    <name type="scientific">Vespula maculifrons</name>
    <name type="common">Eastern yellow jacket</name>
    <name type="synonym">Wasp</name>
    <dbReference type="NCBI Taxonomy" id="7453"/>
    <lineage>
        <taxon>Eukaryota</taxon>
        <taxon>Metazoa</taxon>
        <taxon>Ecdysozoa</taxon>
        <taxon>Arthropoda</taxon>
        <taxon>Hexapoda</taxon>
        <taxon>Insecta</taxon>
        <taxon>Pterygota</taxon>
        <taxon>Neoptera</taxon>
        <taxon>Endopterygota</taxon>
        <taxon>Hymenoptera</taxon>
        <taxon>Apocrita</taxon>
        <taxon>Aculeata</taxon>
        <taxon>Vespoidea</taxon>
        <taxon>Vespidae</taxon>
        <taxon>Vespinae</taxon>
        <taxon>Vespula</taxon>
    </lineage>
</organism>
<comment type="caution">
    <text evidence="3">The sequence shown here is derived from an EMBL/GenBank/DDBJ whole genome shotgun (WGS) entry which is preliminary data.</text>
</comment>
<sequence length="357" mass="40796">MWDSSGRSNLTAGTERYRHTIVVEDLDITGPPNGFFTRSIKKGKKKKTMPDGNKKKRKEKKEEEEENIAIPLLNMLPTHPLRSKRVSSIFLQDKFYSLRKRSRVGRREIGRCRPVLDRSHLTLLCFRLPKNKERKEKEESRNADSLLPIIFPDTFKRYFFHATFWNVANRKLISNIKHATNDRTRSSKILIYNDCLMHILLTTVFLYDIIFDCDSVFQQDAGLSHVLEDLHVVSCPNDYTRISIRNSMRQNLADQSVSQPARQLVSQSTAAAVAVAAAVAAVTVAAVTVAAPGAAFQVFIVFSQEWSSVTTSRLHPDKAINTRARHTDTFKKSNSSQHVLRESIFFIDRERVVFNEA</sequence>
<dbReference type="EMBL" id="JAYRBN010000100">
    <property type="protein sequence ID" value="KAL2727780.1"/>
    <property type="molecule type" value="Genomic_DNA"/>
</dbReference>
<dbReference type="Proteomes" id="UP001607303">
    <property type="component" value="Unassembled WGS sequence"/>
</dbReference>
<feature type="region of interest" description="Disordered" evidence="1">
    <location>
        <begin position="34"/>
        <end position="64"/>
    </location>
</feature>
<protein>
    <submittedName>
        <fullName evidence="3">Uncharacterized protein</fullName>
    </submittedName>
</protein>
<evidence type="ECO:0000256" key="2">
    <source>
        <dbReference type="SAM" id="Phobius"/>
    </source>
</evidence>
<keyword evidence="2" id="KW-0812">Transmembrane</keyword>
<evidence type="ECO:0000313" key="4">
    <source>
        <dbReference type="Proteomes" id="UP001607303"/>
    </source>
</evidence>